<feature type="coiled-coil region" evidence="1">
    <location>
        <begin position="432"/>
        <end position="466"/>
    </location>
</feature>
<keyword evidence="1" id="KW-0175">Coiled coil</keyword>
<gene>
    <name evidence="4" type="ORF">D7Z26_02745</name>
</gene>
<dbReference type="InterPro" id="IPR038720">
    <property type="entry name" value="YprB_RNase_H-like_dom"/>
</dbReference>
<evidence type="ECO:0000256" key="2">
    <source>
        <dbReference type="SAM" id="MobiDB-lite"/>
    </source>
</evidence>
<proteinExistence type="predicted"/>
<accession>A0A494Y8F4</accession>
<dbReference type="AlphaFoldDB" id="A0A494Y8F4"/>
<feature type="compositionally biased region" description="Basic and acidic residues" evidence="2">
    <location>
        <begin position="21"/>
        <end position="40"/>
    </location>
</feature>
<evidence type="ECO:0000313" key="5">
    <source>
        <dbReference type="Proteomes" id="UP000282076"/>
    </source>
</evidence>
<evidence type="ECO:0000259" key="3">
    <source>
        <dbReference type="Pfam" id="PF13482"/>
    </source>
</evidence>
<dbReference type="SUPFAM" id="SSF53098">
    <property type="entry name" value="Ribonuclease H-like"/>
    <property type="match status" value="1"/>
</dbReference>
<comment type="caution">
    <text evidence="4">The sequence shown here is derived from an EMBL/GenBank/DDBJ whole genome shotgun (WGS) entry which is preliminary data.</text>
</comment>
<dbReference type="PANTHER" id="PTHR38462">
    <property type="entry name" value="EXONUCLEASE-LIKE PROTEIN"/>
    <property type="match status" value="1"/>
</dbReference>
<dbReference type="PANTHER" id="PTHR38462:SF1">
    <property type="entry name" value="YPRB RIBONUCLEASE H-LIKE DOMAIN-CONTAINING PROTEIN"/>
    <property type="match status" value="1"/>
</dbReference>
<feature type="region of interest" description="Disordered" evidence="2">
    <location>
        <begin position="1"/>
        <end position="56"/>
    </location>
</feature>
<keyword evidence="5" id="KW-1185">Reference proteome</keyword>
<reference evidence="4 5" key="1">
    <citation type="submission" date="2018-10" db="EMBL/GenBank/DDBJ databases">
        <title>Cohnella sp. M2MS4P-1, whole genome shotgun sequence.</title>
        <authorList>
            <person name="Tuo L."/>
        </authorList>
    </citation>
    <scope>NUCLEOTIDE SEQUENCE [LARGE SCALE GENOMIC DNA]</scope>
    <source>
        <strain evidence="4 5">M2MS4P-1</strain>
    </source>
</reference>
<name>A0A494Y8F4_9BACL</name>
<dbReference type="GO" id="GO:0003676">
    <property type="term" value="F:nucleic acid binding"/>
    <property type="evidence" value="ECO:0007669"/>
    <property type="project" value="InterPro"/>
</dbReference>
<feature type="compositionally biased region" description="Basic residues" evidence="2">
    <location>
        <begin position="1"/>
        <end position="12"/>
    </location>
</feature>
<evidence type="ECO:0000256" key="1">
    <source>
        <dbReference type="SAM" id="Coils"/>
    </source>
</evidence>
<dbReference type="EMBL" id="RBZM01000002">
    <property type="protein sequence ID" value="RKP56923.1"/>
    <property type="molecule type" value="Genomic_DNA"/>
</dbReference>
<organism evidence="4 5">
    <name type="scientific">Cohnella endophytica</name>
    <dbReference type="NCBI Taxonomy" id="2419778"/>
    <lineage>
        <taxon>Bacteria</taxon>
        <taxon>Bacillati</taxon>
        <taxon>Bacillota</taxon>
        <taxon>Bacilli</taxon>
        <taxon>Bacillales</taxon>
        <taxon>Paenibacillaceae</taxon>
        <taxon>Cohnella</taxon>
    </lineage>
</organism>
<dbReference type="InterPro" id="IPR036397">
    <property type="entry name" value="RNaseH_sf"/>
</dbReference>
<dbReference type="InterPro" id="IPR012337">
    <property type="entry name" value="RNaseH-like_sf"/>
</dbReference>
<dbReference type="Pfam" id="PF13482">
    <property type="entry name" value="RNase_H_2"/>
    <property type="match status" value="1"/>
</dbReference>
<evidence type="ECO:0000313" key="4">
    <source>
        <dbReference type="EMBL" id="RKP56923.1"/>
    </source>
</evidence>
<protein>
    <recommendedName>
        <fullName evidence="3">YprB ribonuclease H-like domain-containing protein</fullName>
    </recommendedName>
</protein>
<dbReference type="Gene3D" id="3.30.420.10">
    <property type="entry name" value="Ribonuclease H-like superfamily/Ribonuclease H"/>
    <property type="match status" value="1"/>
</dbReference>
<sequence length="468" mass="53064">MRRSDRRSRPARQRLGNVVAQKHEGSRMSGLRERLGRLRSESVSQQSQPPASLEEEKIADATDQEGESFAVPKAFRSIGVAQKETEFGSFLLRKIEYSFPYRHGTHELADLHGCSPFLQPIAFRQNKKDEVIAPEHLLFLDTETTGLGVGTGNVPFMIGFGYITETAFVVEQTLIRHPGEEKAMLSYLLGHMKNKSHLVTYNGRTFDWPVLTNRFILNGWRKSGADPGHIDFLHPSRALWRTTLPSCRLSTVEVERLGIQRGEDVPGSLAPALYFQYLSDGNPDHLHGVYTHNEKDILTLASLCVHFGLLLSGRNDAEIIEASESEELFRTASWLEQHGEAILAERLFDRLGEREVIGEGGWSLALAARFKRSGQYARALPLWKKASEYAEAATAPKLDAHVELAMYFEHRDKRLDMALHYAEKALELALRRARLISDAKKRREEKEALQRRVARLREKISRASERKS</sequence>
<dbReference type="Proteomes" id="UP000282076">
    <property type="component" value="Unassembled WGS sequence"/>
</dbReference>
<feature type="domain" description="YprB ribonuclease H-like" evidence="3">
    <location>
        <begin position="138"/>
        <end position="306"/>
    </location>
</feature>